<dbReference type="eggNOG" id="COG1352">
    <property type="taxonomic scope" value="Bacteria"/>
</dbReference>
<gene>
    <name evidence="7" type="ORF">Y5S_00189</name>
</gene>
<dbReference type="SMART" id="SM00138">
    <property type="entry name" value="MeTrc"/>
    <property type="match status" value="1"/>
</dbReference>
<evidence type="ECO:0000313" key="7">
    <source>
        <dbReference type="EMBL" id="KGD66522.1"/>
    </source>
</evidence>
<dbReference type="PATRIC" id="fig|1177154.3.peg.190"/>
<dbReference type="Gene3D" id="1.10.155.10">
    <property type="entry name" value="Chemotaxis receptor methyltransferase CheR, N-terminal domain"/>
    <property type="match status" value="1"/>
</dbReference>
<dbReference type="InterPro" id="IPR050903">
    <property type="entry name" value="Bact_Chemotaxis_MeTrfase"/>
</dbReference>
<organism evidence="7 8">
    <name type="scientific">Alcanivorax nanhaiticus</name>
    <dbReference type="NCBI Taxonomy" id="1177154"/>
    <lineage>
        <taxon>Bacteria</taxon>
        <taxon>Pseudomonadati</taxon>
        <taxon>Pseudomonadota</taxon>
        <taxon>Gammaproteobacteria</taxon>
        <taxon>Oceanospirillales</taxon>
        <taxon>Alcanivoracaceae</taxon>
        <taxon>Alcanivorax</taxon>
    </lineage>
</organism>
<dbReference type="EC" id="2.1.1.80" evidence="2"/>
<dbReference type="PANTHER" id="PTHR24422">
    <property type="entry name" value="CHEMOTAXIS PROTEIN METHYLTRANSFERASE"/>
    <property type="match status" value="1"/>
</dbReference>
<dbReference type="Gene3D" id="3.40.50.150">
    <property type="entry name" value="Vaccinia Virus protein VP39"/>
    <property type="match status" value="1"/>
</dbReference>
<evidence type="ECO:0000256" key="1">
    <source>
        <dbReference type="ARBA" id="ARBA00001541"/>
    </source>
</evidence>
<protein>
    <recommendedName>
        <fullName evidence="2">protein-glutamate O-methyltransferase</fullName>
        <ecNumber evidence="2">2.1.1.80</ecNumber>
    </recommendedName>
</protein>
<feature type="domain" description="CheR-type methyltransferase" evidence="6">
    <location>
        <begin position="1"/>
        <end position="274"/>
    </location>
</feature>
<dbReference type="PROSITE" id="PS50123">
    <property type="entry name" value="CHER"/>
    <property type="match status" value="1"/>
</dbReference>
<dbReference type="PRINTS" id="PR00996">
    <property type="entry name" value="CHERMTFRASE"/>
</dbReference>
<evidence type="ECO:0000256" key="3">
    <source>
        <dbReference type="ARBA" id="ARBA00022603"/>
    </source>
</evidence>
<dbReference type="GO" id="GO:0008983">
    <property type="term" value="F:protein-glutamate O-methyltransferase activity"/>
    <property type="evidence" value="ECO:0007669"/>
    <property type="project" value="UniProtKB-EC"/>
</dbReference>
<dbReference type="SUPFAM" id="SSF53335">
    <property type="entry name" value="S-adenosyl-L-methionine-dependent methyltransferases"/>
    <property type="match status" value="1"/>
</dbReference>
<dbReference type="InterPro" id="IPR029063">
    <property type="entry name" value="SAM-dependent_MTases_sf"/>
</dbReference>
<reference evidence="7 8" key="1">
    <citation type="submission" date="2012-09" db="EMBL/GenBank/DDBJ databases">
        <title>Genome Sequence of alkane-degrading Bacterium Alcanivorax sp. 19-m-6.</title>
        <authorList>
            <person name="Lai Q."/>
            <person name="Shao Z."/>
        </authorList>
    </citation>
    <scope>NUCLEOTIDE SEQUENCE [LARGE SCALE GENOMIC DNA]</scope>
    <source>
        <strain evidence="7 8">19-m-6</strain>
    </source>
</reference>
<dbReference type="SUPFAM" id="SSF47757">
    <property type="entry name" value="Chemotaxis receptor methyltransferase CheR, N-terminal domain"/>
    <property type="match status" value="1"/>
</dbReference>
<evidence type="ECO:0000256" key="5">
    <source>
        <dbReference type="ARBA" id="ARBA00022691"/>
    </source>
</evidence>
<dbReference type="AlphaFoldDB" id="A0A095SPK9"/>
<accession>A0A095SPK9</accession>
<dbReference type="OrthoDB" id="9816309at2"/>
<keyword evidence="4 7" id="KW-0808">Transferase</keyword>
<evidence type="ECO:0000259" key="6">
    <source>
        <dbReference type="PROSITE" id="PS50123"/>
    </source>
</evidence>
<evidence type="ECO:0000256" key="4">
    <source>
        <dbReference type="ARBA" id="ARBA00022679"/>
    </source>
</evidence>
<keyword evidence="3 7" id="KW-0489">Methyltransferase</keyword>
<dbReference type="InterPro" id="IPR036804">
    <property type="entry name" value="CheR_N_sf"/>
</dbReference>
<dbReference type="InterPro" id="IPR000780">
    <property type="entry name" value="CheR_MeTrfase"/>
</dbReference>
<comment type="caution">
    <text evidence="7">The sequence shown here is derived from an EMBL/GenBank/DDBJ whole genome shotgun (WGS) entry which is preliminary data.</text>
</comment>
<keyword evidence="5" id="KW-0949">S-adenosyl-L-methionine</keyword>
<proteinExistence type="predicted"/>
<evidence type="ECO:0000313" key="8">
    <source>
        <dbReference type="Proteomes" id="UP000029444"/>
    </source>
</evidence>
<dbReference type="InterPro" id="IPR022642">
    <property type="entry name" value="CheR_C"/>
</dbReference>
<dbReference type="EMBL" id="ARXV01000001">
    <property type="protein sequence ID" value="KGD66522.1"/>
    <property type="molecule type" value="Genomic_DNA"/>
</dbReference>
<comment type="catalytic activity">
    <reaction evidence="1">
        <text>L-glutamyl-[protein] + S-adenosyl-L-methionine = [protein]-L-glutamate 5-O-methyl ester + S-adenosyl-L-homocysteine</text>
        <dbReference type="Rhea" id="RHEA:24452"/>
        <dbReference type="Rhea" id="RHEA-COMP:10208"/>
        <dbReference type="Rhea" id="RHEA-COMP:10311"/>
        <dbReference type="ChEBI" id="CHEBI:29973"/>
        <dbReference type="ChEBI" id="CHEBI:57856"/>
        <dbReference type="ChEBI" id="CHEBI:59789"/>
        <dbReference type="ChEBI" id="CHEBI:82795"/>
        <dbReference type="EC" id="2.1.1.80"/>
    </reaction>
</comment>
<dbReference type="GO" id="GO:0032259">
    <property type="term" value="P:methylation"/>
    <property type="evidence" value="ECO:0007669"/>
    <property type="project" value="UniProtKB-KW"/>
</dbReference>
<keyword evidence="8" id="KW-1185">Reference proteome</keyword>
<sequence>MSEIHPENYSHLRNLLCERIAVHLPDDKAYLAEARLHNLAREHTHGDINALIEKACNDTGDELRCQLVEAMAINETYFFRDPIFNESFIDHMIPNLMTLRRKERSLKIWSAACSTGQEPYSIAMLLEDRFPELKDWDVQIIASDFSRKSLAKAQSGRYGLTEMNRGLPARFMALYFEQIDLEWQLKPQIRDKVSFQTINLVQQWPEDLPTFDIVLLRNVLLYFSIADRNLVLSKMRHQSRHDGYLLLGAAESLEKSSGFKPVSASKYGSFYQPS</sequence>
<dbReference type="PANTHER" id="PTHR24422:SF21">
    <property type="entry name" value="CHEMOTAXIS PROTEIN METHYLTRANSFERASE 1"/>
    <property type="match status" value="1"/>
</dbReference>
<dbReference type="Pfam" id="PF01739">
    <property type="entry name" value="CheR"/>
    <property type="match status" value="1"/>
</dbReference>
<evidence type="ECO:0000256" key="2">
    <source>
        <dbReference type="ARBA" id="ARBA00012534"/>
    </source>
</evidence>
<dbReference type="RefSeq" id="WP_035229482.1">
    <property type="nucleotide sequence ID" value="NZ_ARXV01000001.1"/>
</dbReference>
<name>A0A095SPK9_9GAMM</name>
<dbReference type="Proteomes" id="UP000029444">
    <property type="component" value="Unassembled WGS sequence"/>
</dbReference>
<dbReference type="STRING" id="1177154.Y5S_00189"/>